<feature type="compositionally biased region" description="Basic and acidic residues" evidence="5">
    <location>
        <begin position="17"/>
        <end position="29"/>
    </location>
</feature>
<dbReference type="Pfam" id="PF00226">
    <property type="entry name" value="DnaJ"/>
    <property type="match status" value="1"/>
</dbReference>
<evidence type="ECO:0000256" key="2">
    <source>
        <dbReference type="ARBA" id="ARBA00022692"/>
    </source>
</evidence>
<dbReference type="OrthoDB" id="1507364at2759"/>
<name>A0A4S8RAT6_9HELO</name>
<dbReference type="FunFam" id="1.10.287.110:FF:000069">
    <property type="entry name" value="ER associated DnaJ chaperone"/>
    <property type="match status" value="1"/>
</dbReference>
<dbReference type="InterPro" id="IPR051100">
    <property type="entry name" value="DnaJ_subfamily_B/C"/>
</dbReference>
<dbReference type="Gene3D" id="1.10.287.110">
    <property type="entry name" value="DnaJ domain"/>
    <property type="match status" value="1"/>
</dbReference>
<feature type="region of interest" description="Disordered" evidence="5">
    <location>
        <begin position="1"/>
        <end position="29"/>
    </location>
</feature>
<sequence length="358" mass="39230">MPATTSGADTKANGTAKSREHNQGNQDRKYTIEQKAAVIRVRRCAPTAFYDILGLEEVKTTVTESEIKKAYRKLSLLTHPDKNGHEHADEAFKMVSRAFGVLSDKDKKTQYDRYGGDPDSRFGAGAPQSNPFSGFSQRSAGGGAAARPGGRSMWEEEISPEEMFTRFFGGGGFGGGGGMFNDQPGFVFNLGGGPGIRVHQFGGGRPRRRPRDPNAPPEAPASLTQTLINILPLILLFGIPLLSSLFTGGGSSGPSMRFDNPIPPHTHHRVSSRMNVDYYVNPAEIKGFSAHQFAQIDREAEVQYVSRLKVGCEQEVQQRSQLLQEAQGWFSSDMDKIQRARDMPMSSCKKLESMGVRN</sequence>
<evidence type="ECO:0000256" key="1">
    <source>
        <dbReference type="ARBA" id="ARBA00004167"/>
    </source>
</evidence>
<dbReference type="InterPro" id="IPR001623">
    <property type="entry name" value="DnaJ_domain"/>
</dbReference>
<proteinExistence type="predicted"/>
<feature type="compositionally biased region" description="Low complexity" evidence="5">
    <location>
        <begin position="133"/>
        <end position="151"/>
    </location>
</feature>
<evidence type="ECO:0000256" key="3">
    <source>
        <dbReference type="ARBA" id="ARBA00022989"/>
    </source>
</evidence>
<dbReference type="InterPro" id="IPR015399">
    <property type="entry name" value="DUF1977_DnaJ-like"/>
</dbReference>
<dbReference type="Pfam" id="PF09320">
    <property type="entry name" value="DUF1977"/>
    <property type="match status" value="1"/>
</dbReference>
<feature type="region of interest" description="Disordered" evidence="5">
    <location>
        <begin position="114"/>
        <end position="151"/>
    </location>
</feature>
<evidence type="ECO:0000256" key="5">
    <source>
        <dbReference type="SAM" id="MobiDB-lite"/>
    </source>
</evidence>
<comment type="caution">
    <text evidence="7">The sequence shown here is derived from an EMBL/GenBank/DDBJ whole genome shotgun (WGS) entry which is preliminary data.</text>
</comment>
<dbReference type="SMART" id="SM00271">
    <property type="entry name" value="DnaJ"/>
    <property type="match status" value="1"/>
</dbReference>
<keyword evidence="3" id="KW-1133">Transmembrane helix</keyword>
<keyword evidence="4" id="KW-0472">Membrane</keyword>
<feature type="region of interest" description="Disordered" evidence="5">
    <location>
        <begin position="200"/>
        <end position="220"/>
    </location>
</feature>
<dbReference type="EMBL" id="PQXL01000018">
    <property type="protein sequence ID" value="THV54860.1"/>
    <property type="molecule type" value="Genomic_DNA"/>
</dbReference>
<protein>
    <recommendedName>
        <fullName evidence="6">J domain-containing protein</fullName>
    </recommendedName>
</protein>
<dbReference type="PROSITE" id="PS50076">
    <property type="entry name" value="DNAJ_2"/>
    <property type="match status" value="1"/>
</dbReference>
<keyword evidence="8" id="KW-1185">Reference proteome</keyword>
<dbReference type="PANTHER" id="PTHR43908">
    <property type="entry name" value="AT29763P-RELATED"/>
    <property type="match status" value="1"/>
</dbReference>
<dbReference type="PRINTS" id="PR00625">
    <property type="entry name" value="JDOMAIN"/>
</dbReference>
<dbReference type="AlphaFoldDB" id="A0A4S8RAT6"/>
<gene>
    <name evidence="7" type="ORF">BGAL_0018g00160</name>
</gene>
<feature type="compositionally biased region" description="Polar residues" evidence="5">
    <location>
        <begin position="1"/>
        <end position="16"/>
    </location>
</feature>
<dbReference type="InterPro" id="IPR036869">
    <property type="entry name" value="J_dom_sf"/>
</dbReference>
<dbReference type="PANTHER" id="PTHR43908:SF3">
    <property type="entry name" value="AT29763P-RELATED"/>
    <property type="match status" value="1"/>
</dbReference>
<dbReference type="GO" id="GO:0030544">
    <property type="term" value="F:Hsp70 protein binding"/>
    <property type="evidence" value="ECO:0007669"/>
    <property type="project" value="TreeGrafter"/>
</dbReference>
<comment type="subcellular location">
    <subcellularLocation>
        <location evidence="1">Membrane</location>
        <topology evidence="1">Single-pass membrane protein</topology>
    </subcellularLocation>
</comment>
<dbReference type="GO" id="GO:0071218">
    <property type="term" value="P:cellular response to misfolded protein"/>
    <property type="evidence" value="ECO:0007669"/>
    <property type="project" value="TreeGrafter"/>
</dbReference>
<dbReference type="SUPFAM" id="SSF46565">
    <property type="entry name" value="Chaperone J-domain"/>
    <property type="match status" value="1"/>
</dbReference>
<evidence type="ECO:0000256" key="4">
    <source>
        <dbReference type="ARBA" id="ARBA00023136"/>
    </source>
</evidence>
<evidence type="ECO:0000313" key="7">
    <source>
        <dbReference type="EMBL" id="THV54860.1"/>
    </source>
</evidence>
<accession>A0A4S8RAT6</accession>
<reference evidence="7 8" key="1">
    <citation type="submission" date="2017-12" db="EMBL/GenBank/DDBJ databases">
        <title>Comparative genomics of Botrytis spp.</title>
        <authorList>
            <person name="Valero-Jimenez C.A."/>
            <person name="Tapia P."/>
            <person name="Veloso J."/>
            <person name="Silva-Moreno E."/>
            <person name="Staats M."/>
            <person name="Valdes J.H."/>
            <person name="Van Kan J.A.L."/>
        </authorList>
    </citation>
    <scope>NUCLEOTIDE SEQUENCE [LARGE SCALE GENOMIC DNA]</scope>
    <source>
        <strain evidence="7 8">MUCL435</strain>
    </source>
</reference>
<feature type="domain" description="J" evidence="6">
    <location>
        <begin position="48"/>
        <end position="115"/>
    </location>
</feature>
<dbReference type="Proteomes" id="UP000308671">
    <property type="component" value="Unassembled WGS sequence"/>
</dbReference>
<dbReference type="GO" id="GO:0005789">
    <property type="term" value="C:endoplasmic reticulum membrane"/>
    <property type="evidence" value="ECO:0007669"/>
    <property type="project" value="TreeGrafter"/>
</dbReference>
<evidence type="ECO:0000313" key="8">
    <source>
        <dbReference type="Proteomes" id="UP000308671"/>
    </source>
</evidence>
<organism evidence="7 8">
    <name type="scientific">Botrytis galanthina</name>
    <dbReference type="NCBI Taxonomy" id="278940"/>
    <lineage>
        <taxon>Eukaryota</taxon>
        <taxon>Fungi</taxon>
        <taxon>Dikarya</taxon>
        <taxon>Ascomycota</taxon>
        <taxon>Pezizomycotina</taxon>
        <taxon>Leotiomycetes</taxon>
        <taxon>Helotiales</taxon>
        <taxon>Sclerotiniaceae</taxon>
        <taxon>Botrytis</taxon>
    </lineage>
</organism>
<keyword evidence="2" id="KW-0812">Transmembrane</keyword>
<evidence type="ECO:0000259" key="6">
    <source>
        <dbReference type="PROSITE" id="PS50076"/>
    </source>
</evidence>
<dbReference type="CDD" id="cd06257">
    <property type="entry name" value="DnaJ"/>
    <property type="match status" value="1"/>
</dbReference>